<gene>
    <name evidence="8" type="ORF">PAC_10609</name>
</gene>
<feature type="transmembrane region" description="Helical" evidence="6">
    <location>
        <begin position="335"/>
        <end position="357"/>
    </location>
</feature>
<evidence type="ECO:0000259" key="7">
    <source>
        <dbReference type="PROSITE" id="PS50850"/>
    </source>
</evidence>
<comment type="subcellular location">
    <subcellularLocation>
        <location evidence="1">Membrane</location>
        <topology evidence="1">Multi-pass membrane protein</topology>
    </subcellularLocation>
</comment>
<feature type="transmembrane region" description="Helical" evidence="6">
    <location>
        <begin position="170"/>
        <end position="190"/>
    </location>
</feature>
<dbReference type="GO" id="GO:0022857">
    <property type="term" value="F:transmembrane transporter activity"/>
    <property type="evidence" value="ECO:0007669"/>
    <property type="project" value="InterPro"/>
</dbReference>
<evidence type="ECO:0000256" key="3">
    <source>
        <dbReference type="ARBA" id="ARBA00022692"/>
    </source>
</evidence>
<keyword evidence="4 6" id="KW-1133">Transmembrane helix</keyword>
<dbReference type="InterPro" id="IPR011701">
    <property type="entry name" value="MFS"/>
</dbReference>
<evidence type="ECO:0000313" key="9">
    <source>
        <dbReference type="Proteomes" id="UP000184330"/>
    </source>
</evidence>
<feature type="transmembrane region" description="Helical" evidence="6">
    <location>
        <begin position="424"/>
        <end position="441"/>
    </location>
</feature>
<accession>A0A1L7X6S6</accession>
<dbReference type="InterPro" id="IPR020846">
    <property type="entry name" value="MFS_dom"/>
</dbReference>
<dbReference type="Pfam" id="PF07690">
    <property type="entry name" value="MFS_1"/>
    <property type="match status" value="1"/>
</dbReference>
<feature type="transmembrane region" description="Helical" evidence="6">
    <location>
        <begin position="74"/>
        <end position="98"/>
    </location>
</feature>
<feature type="transmembrane region" description="Helical" evidence="6">
    <location>
        <begin position="300"/>
        <end position="323"/>
    </location>
</feature>
<feature type="domain" description="Major facilitator superfamily (MFS) profile" evidence="7">
    <location>
        <begin position="74"/>
        <end position="482"/>
    </location>
</feature>
<dbReference type="EMBL" id="FJOG01000016">
    <property type="protein sequence ID" value="CZR60713.1"/>
    <property type="molecule type" value="Genomic_DNA"/>
</dbReference>
<reference evidence="8 9" key="1">
    <citation type="submission" date="2016-03" db="EMBL/GenBank/DDBJ databases">
        <authorList>
            <person name="Ploux O."/>
        </authorList>
    </citation>
    <scope>NUCLEOTIDE SEQUENCE [LARGE SCALE GENOMIC DNA]</scope>
    <source>
        <strain evidence="8 9">UAMH 11012</strain>
    </source>
</reference>
<name>A0A1L7X6S6_9HELO</name>
<sequence>MSPAADQEKMAQENNINFAPELEAVEALKAVKAGHADDVDIAAQILANNIDIAGNESWSLAEDKSLMRKVDWRLIPILFVCATLSGLDKSAISAAAIYDLKKDLNLVGQQYSWVGSAPFFGGLAFMGPSAYCLQKFPPVTYFAFNVLMWGILEMCMAACTSFGGLFICRFLLGGFEALLIPAVTLVVAMWYKPAEQPQRNAIILNVVAPIFNGLVAWAVGYHKGSFAPWKIIFLTLGAFTILWSLIVFFFLPNNPLEAKWLSEREKYMLIQRKAMDNTGLESRKFKPEQITEALLDPKTWLIWFAIIALQVPNGGLTTFNTLIISGLGFDAEKTALLAMPPGAMSTISGIVLSYIAATTRRYRTLIVAVAVLLPLVGAIICYTLPRTNLAGQLIGLYILYTYWAPYVTLVSIYQANIAGHTKKVFLFAWFYVSWATGNIIGPQTFLAYQAPAYTGGTIAMIVCYVVAIFCILAYGFICHRSNQSRAGEISENRGDMDWLDLTDKENTSFKYTT</sequence>
<dbReference type="PANTHER" id="PTHR43791:SF41">
    <property type="entry name" value="MAJOR FACILITATOR SUPERFAMILY (MFS) PROFILE DOMAIN-CONTAINING PROTEIN"/>
    <property type="match status" value="1"/>
</dbReference>
<evidence type="ECO:0000256" key="5">
    <source>
        <dbReference type="ARBA" id="ARBA00023136"/>
    </source>
</evidence>
<dbReference type="InterPro" id="IPR036259">
    <property type="entry name" value="MFS_trans_sf"/>
</dbReference>
<organism evidence="8 9">
    <name type="scientific">Phialocephala subalpina</name>
    <dbReference type="NCBI Taxonomy" id="576137"/>
    <lineage>
        <taxon>Eukaryota</taxon>
        <taxon>Fungi</taxon>
        <taxon>Dikarya</taxon>
        <taxon>Ascomycota</taxon>
        <taxon>Pezizomycotina</taxon>
        <taxon>Leotiomycetes</taxon>
        <taxon>Helotiales</taxon>
        <taxon>Mollisiaceae</taxon>
        <taxon>Phialocephala</taxon>
        <taxon>Phialocephala fortinii species complex</taxon>
    </lineage>
</organism>
<feature type="transmembrane region" description="Helical" evidence="6">
    <location>
        <begin position="364"/>
        <end position="385"/>
    </location>
</feature>
<dbReference type="PANTHER" id="PTHR43791">
    <property type="entry name" value="PERMEASE-RELATED"/>
    <property type="match status" value="1"/>
</dbReference>
<feature type="transmembrane region" description="Helical" evidence="6">
    <location>
        <begin position="391"/>
        <end position="412"/>
    </location>
</feature>
<evidence type="ECO:0000256" key="1">
    <source>
        <dbReference type="ARBA" id="ARBA00004141"/>
    </source>
</evidence>
<feature type="transmembrane region" description="Helical" evidence="6">
    <location>
        <begin position="453"/>
        <end position="477"/>
    </location>
</feature>
<feature type="transmembrane region" description="Helical" evidence="6">
    <location>
        <begin position="110"/>
        <end position="133"/>
    </location>
</feature>
<keyword evidence="2" id="KW-0813">Transport</keyword>
<dbReference type="Gene3D" id="1.20.1250.20">
    <property type="entry name" value="MFS general substrate transporter like domains"/>
    <property type="match status" value="2"/>
</dbReference>
<feature type="transmembrane region" description="Helical" evidence="6">
    <location>
        <begin position="202"/>
        <end position="219"/>
    </location>
</feature>
<feature type="transmembrane region" description="Helical" evidence="6">
    <location>
        <begin position="140"/>
        <end position="164"/>
    </location>
</feature>
<dbReference type="Proteomes" id="UP000184330">
    <property type="component" value="Unassembled WGS sequence"/>
</dbReference>
<evidence type="ECO:0000256" key="6">
    <source>
        <dbReference type="SAM" id="Phobius"/>
    </source>
</evidence>
<evidence type="ECO:0000256" key="2">
    <source>
        <dbReference type="ARBA" id="ARBA00022448"/>
    </source>
</evidence>
<dbReference type="PROSITE" id="PS50850">
    <property type="entry name" value="MFS"/>
    <property type="match status" value="1"/>
</dbReference>
<proteinExistence type="predicted"/>
<dbReference type="AlphaFoldDB" id="A0A1L7X6S6"/>
<dbReference type="GO" id="GO:0016020">
    <property type="term" value="C:membrane"/>
    <property type="evidence" value="ECO:0007669"/>
    <property type="project" value="UniProtKB-SubCell"/>
</dbReference>
<feature type="transmembrane region" description="Helical" evidence="6">
    <location>
        <begin position="231"/>
        <end position="251"/>
    </location>
</feature>
<dbReference type="SUPFAM" id="SSF103473">
    <property type="entry name" value="MFS general substrate transporter"/>
    <property type="match status" value="1"/>
</dbReference>
<keyword evidence="3 6" id="KW-0812">Transmembrane</keyword>
<evidence type="ECO:0000313" key="8">
    <source>
        <dbReference type="EMBL" id="CZR60713.1"/>
    </source>
</evidence>
<keyword evidence="9" id="KW-1185">Reference proteome</keyword>
<keyword evidence="5 6" id="KW-0472">Membrane</keyword>
<protein>
    <submittedName>
        <fullName evidence="8">Related to allantoate permease</fullName>
    </submittedName>
</protein>
<evidence type="ECO:0000256" key="4">
    <source>
        <dbReference type="ARBA" id="ARBA00022989"/>
    </source>
</evidence>
<dbReference type="OrthoDB" id="6730379at2759"/>